<feature type="transmembrane region" description="Helical" evidence="1">
    <location>
        <begin position="139"/>
        <end position="157"/>
    </location>
</feature>
<dbReference type="EMBL" id="KV878599">
    <property type="protein sequence ID" value="OJJ52819.1"/>
    <property type="molecule type" value="Genomic_DNA"/>
</dbReference>
<protein>
    <recommendedName>
        <fullName evidence="4">TLC domain-containing protein</fullName>
    </recommendedName>
</protein>
<feature type="transmembrane region" description="Helical" evidence="1">
    <location>
        <begin position="114"/>
        <end position="132"/>
    </location>
</feature>
<sequence>MTRVHHGIALANTALAPISQLAPFSALMMSIVLILLFLIRYYALENLLIPRIYGHVYTELNELKKRGFINHHIAATTKLIILITAAYPFISVITGKATLNTPYAHGSIATMGDILVVAAQMLIAMYVFELIYRMKLSPIAVLHHIGTIVIGQAAIAISLNLDDEPDADIEFILCTVWGAFDIISEFFPHVAIILHRVYPDRHVFLQRVFLLSCITTATGTICETIVTMYLFGSLWSRWQLAFKVVTPILHVAFSAAQVHGSVILWKMYRTQYEYIKETVLVEEVALGIEMVCLEPEYKPPDMVASEI</sequence>
<evidence type="ECO:0008006" key="4">
    <source>
        <dbReference type="Google" id="ProtNLM"/>
    </source>
</evidence>
<gene>
    <name evidence="2" type="ORF">ASPSYDRAFT_188643</name>
</gene>
<feature type="transmembrane region" description="Helical" evidence="1">
    <location>
        <begin position="244"/>
        <end position="265"/>
    </location>
</feature>
<keyword evidence="3" id="KW-1185">Reference proteome</keyword>
<dbReference type="RefSeq" id="XP_040696625.1">
    <property type="nucleotide sequence ID" value="XM_040843608.1"/>
</dbReference>
<keyword evidence="1" id="KW-0472">Membrane</keyword>
<dbReference type="VEuPathDB" id="FungiDB:ASPSYDRAFT_188643"/>
<feature type="transmembrane region" description="Helical" evidence="1">
    <location>
        <begin position="73"/>
        <end position="94"/>
    </location>
</feature>
<evidence type="ECO:0000313" key="3">
    <source>
        <dbReference type="Proteomes" id="UP000184356"/>
    </source>
</evidence>
<dbReference type="OrthoDB" id="10010954at2759"/>
<accession>A0A1L9T073</accession>
<keyword evidence="1" id="KW-0812">Transmembrane</keyword>
<dbReference type="GeneID" id="63759681"/>
<feature type="transmembrane region" description="Helical" evidence="1">
    <location>
        <begin position="169"/>
        <end position="187"/>
    </location>
</feature>
<reference evidence="3" key="1">
    <citation type="journal article" date="2017" name="Genome Biol.">
        <title>Comparative genomics reveals high biological diversity and specific adaptations in the industrially and medically important fungal genus Aspergillus.</title>
        <authorList>
            <person name="de Vries R.P."/>
            <person name="Riley R."/>
            <person name="Wiebenga A."/>
            <person name="Aguilar-Osorio G."/>
            <person name="Amillis S."/>
            <person name="Uchima C.A."/>
            <person name="Anderluh G."/>
            <person name="Asadollahi M."/>
            <person name="Askin M."/>
            <person name="Barry K."/>
            <person name="Battaglia E."/>
            <person name="Bayram O."/>
            <person name="Benocci T."/>
            <person name="Braus-Stromeyer S.A."/>
            <person name="Caldana C."/>
            <person name="Canovas D."/>
            <person name="Cerqueira G.C."/>
            <person name="Chen F."/>
            <person name="Chen W."/>
            <person name="Choi C."/>
            <person name="Clum A."/>
            <person name="Dos Santos R.A."/>
            <person name="Damasio A.R."/>
            <person name="Diallinas G."/>
            <person name="Emri T."/>
            <person name="Fekete E."/>
            <person name="Flipphi M."/>
            <person name="Freyberg S."/>
            <person name="Gallo A."/>
            <person name="Gournas C."/>
            <person name="Habgood R."/>
            <person name="Hainaut M."/>
            <person name="Harispe M.L."/>
            <person name="Henrissat B."/>
            <person name="Hilden K.S."/>
            <person name="Hope R."/>
            <person name="Hossain A."/>
            <person name="Karabika E."/>
            <person name="Karaffa L."/>
            <person name="Karanyi Z."/>
            <person name="Krasevec N."/>
            <person name="Kuo A."/>
            <person name="Kusch H."/>
            <person name="LaButti K."/>
            <person name="Lagendijk E.L."/>
            <person name="Lapidus A."/>
            <person name="Levasseur A."/>
            <person name="Lindquist E."/>
            <person name="Lipzen A."/>
            <person name="Logrieco A.F."/>
            <person name="MacCabe A."/>
            <person name="Maekelae M.R."/>
            <person name="Malavazi I."/>
            <person name="Melin P."/>
            <person name="Meyer V."/>
            <person name="Mielnichuk N."/>
            <person name="Miskei M."/>
            <person name="Molnar A.P."/>
            <person name="Mule G."/>
            <person name="Ngan C.Y."/>
            <person name="Orejas M."/>
            <person name="Orosz E."/>
            <person name="Ouedraogo J.P."/>
            <person name="Overkamp K.M."/>
            <person name="Park H.-S."/>
            <person name="Perrone G."/>
            <person name="Piumi F."/>
            <person name="Punt P.J."/>
            <person name="Ram A.F."/>
            <person name="Ramon A."/>
            <person name="Rauscher S."/>
            <person name="Record E."/>
            <person name="Riano-Pachon D.M."/>
            <person name="Robert V."/>
            <person name="Roehrig J."/>
            <person name="Ruller R."/>
            <person name="Salamov A."/>
            <person name="Salih N.S."/>
            <person name="Samson R.A."/>
            <person name="Sandor E."/>
            <person name="Sanguinetti M."/>
            <person name="Schuetze T."/>
            <person name="Sepcic K."/>
            <person name="Shelest E."/>
            <person name="Sherlock G."/>
            <person name="Sophianopoulou V."/>
            <person name="Squina F.M."/>
            <person name="Sun H."/>
            <person name="Susca A."/>
            <person name="Todd R.B."/>
            <person name="Tsang A."/>
            <person name="Unkles S.E."/>
            <person name="van de Wiele N."/>
            <person name="van Rossen-Uffink D."/>
            <person name="Oliveira J.V."/>
            <person name="Vesth T.C."/>
            <person name="Visser J."/>
            <person name="Yu J.-H."/>
            <person name="Zhou M."/>
            <person name="Andersen M.R."/>
            <person name="Archer D.B."/>
            <person name="Baker S.E."/>
            <person name="Benoit I."/>
            <person name="Brakhage A.A."/>
            <person name="Braus G.H."/>
            <person name="Fischer R."/>
            <person name="Frisvad J.C."/>
            <person name="Goldman G.H."/>
            <person name="Houbraken J."/>
            <person name="Oakley B."/>
            <person name="Pocsi I."/>
            <person name="Scazzocchio C."/>
            <person name="Seiboth B."/>
            <person name="vanKuyk P.A."/>
            <person name="Wortman J."/>
            <person name="Dyer P.S."/>
            <person name="Grigoriev I.V."/>
        </authorList>
    </citation>
    <scope>NUCLEOTIDE SEQUENCE [LARGE SCALE GENOMIC DNA]</scope>
    <source>
        <strain evidence="3">CBS 593.65</strain>
    </source>
</reference>
<dbReference type="Proteomes" id="UP000184356">
    <property type="component" value="Unassembled WGS sequence"/>
</dbReference>
<keyword evidence="1" id="KW-1133">Transmembrane helix</keyword>
<evidence type="ECO:0000313" key="2">
    <source>
        <dbReference type="EMBL" id="OJJ52819.1"/>
    </source>
</evidence>
<organism evidence="2 3">
    <name type="scientific">Aspergillus sydowii CBS 593.65</name>
    <dbReference type="NCBI Taxonomy" id="1036612"/>
    <lineage>
        <taxon>Eukaryota</taxon>
        <taxon>Fungi</taxon>
        <taxon>Dikarya</taxon>
        <taxon>Ascomycota</taxon>
        <taxon>Pezizomycotina</taxon>
        <taxon>Eurotiomycetes</taxon>
        <taxon>Eurotiomycetidae</taxon>
        <taxon>Eurotiales</taxon>
        <taxon>Aspergillaceae</taxon>
        <taxon>Aspergillus</taxon>
        <taxon>Aspergillus subgen. Nidulantes</taxon>
    </lineage>
</organism>
<feature type="transmembrane region" description="Helical" evidence="1">
    <location>
        <begin position="20"/>
        <end position="43"/>
    </location>
</feature>
<feature type="transmembrane region" description="Helical" evidence="1">
    <location>
        <begin position="208"/>
        <end position="232"/>
    </location>
</feature>
<proteinExistence type="predicted"/>
<evidence type="ECO:0000256" key="1">
    <source>
        <dbReference type="SAM" id="Phobius"/>
    </source>
</evidence>
<name>A0A1L9T073_9EURO</name>
<dbReference type="AlphaFoldDB" id="A0A1L9T073"/>